<dbReference type="PROSITE" id="PS00086">
    <property type="entry name" value="CYTOCHROME_P450"/>
    <property type="match status" value="1"/>
</dbReference>
<evidence type="ECO:0000256" key="9">
    <source>
        <dbReference type="ARBA" id="ARBA00023004"/>
    </source>
</evidence>
<evidence type="ECO:0000256" key="13">
    <source>
        <dbReference type="RuleBase" id="RU000461"/>
    </source>
</evidence>
<dbReference type="InterPro" id="IPR017972">
    <property type="entry name" value="Cyt_P450_CS"/>
</dbReference>
<reference evidence="15 16" key="1">
    <citation type="journal article" date="2018" name="PLoS Genet.">
        <title>Population sequencing reveals clonal diversity and ancestral inbreeding in the grapevine cultivar Chardonnay.</title>
        <authorList>
            <person name="Roach M.J."/>
            <person name="Johnson D.L."/>
            <person name="Bohlmann J."/>
            <person name="van Vuuren H.J."/>
            <person name="Jones S.J."/>
            <person name="Pretorius I.S."/>
            <person name="Schmidt S.A."/>
            <person name="Borneman A.R."/>
        </authorList>
    </citation>
    <scope>NUCLEOTIDE SEQUENCE [LARGE SCALE GENOMIC DNA]</scope>
    <source>
        <strain evidence="16">cv. Chardonnay</strain>
        <tissue evidence="15">Leaf</tissue>
    </source>
</reference>
<sequence length="496" mass="56632">MWPIGLCIVTLVIIWVTNWIHRWRNPRCNGTLPPGTLGFPFIGETIQFFIPGHSLDLLPFFKKRVQRLVYRHPHLPLGLENILIPYNMGRPVAVAADPEVNHFILQEEGKSVEMFYLDSIVKLFGKDGASTHATGHVHKYLRTLVMNYFGFESLRDKLLPKVEAVARKSLDTWSSQPSVELNYAISQVMFEFISMELFSYDPSASTESMSDAFINFLKGLVSIPLNIPGTTFHKCLKNQKKVMKMLREIVEERCASPERRHGDVLDYFLEEMKSKTFITKDFIVYIMFGLLFATFESIPTMFTLVFKLIMEHPLVWQELKDEHEAILRNSQTSNSTITWEDYKSMTFTFDVINEALRMGNISLGSFRRAVEDVRINGYTIPAGWIILVVPSALHMDPETYPDPLVFNPWRWKEDGGSKIRVKNFTPFGRGIRSCPGAELSKLVAATFIHAAVTKYRFTKIKGGRVVRNPMLKFKDGFYVKVSEMVTEGGGSAAEDA</sequence>
<dbReference type="CDD" id="cd11043">
    <property type="entry name" value="CYP90-like"/>
    <property type="match status" value="1"/>
</dbReference>
<dbReference type="GO" id="GO:0004497">
    <property type="term" value="F:monooxygenase activity"/>
    <property type="evidence" value="ECO:0007669"/>
    <property type="project" value="UniProtKB-KW"/>
</dbReference>
<gene>
    <name evidence="15" type="primary">CYP87A3_17</name>
    <name evidence="15" type="ORF">CK203_058663</name>
</gene>
<organism evidence="15 16">
    <name type="scientific">Vitis vinifera</name>
    <name type="common">Grape</name>
    <dbReference type="NCBI Taxonomy" id="29760"/>
    <lineage>
        <taxon>Eukaryota</taxon>
        <taxon>Viridiplantae</taxon>
        <taxon>Streptophyta</taxon>
        <taxon>Embryophyta</taxon>
        <taxon>Tracheophyta</taxon>
        <taxon>Spermatophyta</taxon>
        <taxon>Magnoliopsida</taxon>
        <taxon>eudicotyledons</taxon>
        <taxon>Gunneridae</taxon>
        <taxon>Pentapetalae</taxon>
        <taxon>rosids</taxon>
        <taxon>Vitales</taxon>
        <taxon>Vitaceae</taxon>
        <taxon>Viteae</taxon>
        <taxon>Vitis</taxon>
    </lineage>
</organism>
<keyword evidence="10 13" id="KW-0503">Monooxygenase</keyword>
<dbReference type="Pfam" id="PF00067">
    <property type="entry name" value="p450"/>
    <property type="match status" value="1"/>
</dbReference>
<evidence type="ECO:0000256" key="14">
    <source>
        <dbReference type="SAM" id="Phobius"/>
    </source>
</evidence>
<comment type="caution">
    <text evidence="15">The sequence shown here is derived from an EMBL/GenBank/DDBJ whole genome shotgun (WGS) entry which is preliminary data.</text>
</comment>
<evidence type="ECO:0000256" key="3">
    <source>
        <dbReference type="ARBA" id="ARBA00010617"/>
    </source>
</evidence>
<evidence type="ECO:0000256" key="4">
    <source>
        <dbReference type="ARBA" id="ARBA00022617"/>
    </source>
</evidence>
<feature type="transmembrane region" description="Helical" evidence="14">
    <location>
        <begin position="282"/>
        <end position="306"/>
    </location>
</feature>
<evidence type="ECO:0000256" key="5">
    <source>
        <dbReference type="ARBA" id="ARBA00022692"/>
    </source>
</evidence>
<dbReference type="FunFam" id="1.10.630.10:FF:000020">
    <property type="entry name" value="Cytochrome P450 family protein"/>
    <property type="match status" value="1"/>
</dbReference>
<name>A0A438GEW7_VITVI</name>
<dbReference type="GO" id="GO:0016020">
    <property type="term" value="C:membrane"/>
    <property type="evidence" value="ECO:0007669"/>
    <property type="project" value="UniProtKB-SubCell"/>
</dbReference>
<comment type="subcellular location">
    <subcellularLocation>
        <location evidence="2">Membrane</location>
        <topology evidence="2">Single-pass membrane protein</topology>
    </subcellularLocation>
</comment>
<dbReference type="PANTHER" id="PTHR24286">
    <property type="entry name" value="CYTOCHROME P450 26"/>
    <property type="match status" value="1"/>
</dbReference>
<dbReference type="GO" id="GO:0020037">
    <property type="term" value="F:heme binding"/>
    <property type="evidence" value="ECO:0007669"/>
    <property type="project" value="InterPro"/>
</dbReference>
<evidence type="ECO:0000256" key="12">
    <source>
        <dbReference type="PIRSR" id="PIRSR602403-1"/>
    </source>
</evidence>
<accession>A0A438GEW7</accession>
<dbReference type="InterPro" id="IPR002403">
    <property type="entry name" value="Cyt_P450_E_grp-IV"/>
</dbReference>
<keyword evidence="11 14" id="KW-0472">Membrane</keyword>
<dbReference type="PRINTS" id="PR00465">
    <property type="entry name" value="EP450IV"/>
</dbReference>
<dbReference type="Gene3D" id="1.10.630.10">
    <property type="entry name" value="Cytochrome P450"/>
    <property type="match status" value="1"/>
</dbReference>
<feature type="binding site" description="axial binding residue" evidence="12">
    <location>
        <position position="434"/>
    </location>
    <ligand>
        <name>heme</name>
        <dbReference type="ChEBI" id="CHEBI:30413"/>
    </ligand>
    <ligandPart>
        <name>Fe</name>
        <dbReference type="ChEBI" id="CHEBI:18248"/>
    </ligandPart>
</feature>
<dbReference type="SUPFAM" id="SSF48264">
    <property type="entry name" value="Cytochrome P450"/>
    <property type="match status" value="1"/>
</dbReference>
<keyword evidence="6 12" id="KW-0479">Metal-binding</keyword>
<keyword evidence="5 14" id="KW-0812">Transmembrane</keyword>
<evidence type="ECO:0000313" key="16">
    <source>
        <dbReference type="Proteomes" id="UP000288805"/>
    </source>
</evidence>
<dbReference type="PANTHER" id="PTHR24286:SF305">
    <property type="entry name" value="CYTOCHROME P450 708A2"/>
    <property type="match status" value="1"/>
</dbReference>
<keyword evidence="8 13" id="KW-0560">Oxidoreductase</keyword>
<evidence type="ECO:0000256" key="11">
    <source>
        <dbReference type="ARBA" id="ARBA00023136"/>
    </source>
</evidence>
<dbReference type="GO" id="GO:0005506">
    <property type="term" value="F:iron ion binding"/>
    <property type="evidence" value="ECO:0007669"/>
    <property type="project" value="InterPro"/>
</dbReference>
<keyword evidence="9 12" id="KW-0408">Iron</keyword>
<evidence type="ECO:0000256" key="1">
    <source>
        <dbReference type="ARBA" id="ARBA00001971"/>
    </source>
</evidence>
<dbReference type="Proteomes" id="UP000288805">
    <property type="component" value="Unassembled WGS sequence"/>
</dbReference>
<dbReference type="InterPro" id="IPR036396">
    <property type="entry name" value="Cyt_P450_sf"/>
</dbReference>
<comment type="similarity">
    <text evidence="3 13">Belongs to the cytochrome P450 family.</text>
</comment>
<comment type="cofactor">
    <cofactor evidence="1 12">
        <name>heme</name>
        <dbReference type="ChEBI" id="CHEBI:30413"/>
    </cofactor>
</comment>
<proteinExistence type="inferred from homology"/>
<evidence type="ECO:0000256" key="2">
    <source>
        <dbReference type="ARBA" id="ARBA00004167"/>
    </source>
</evidence>
<evidence type="ECO:0000256" key="6">
    <source>
        <dbReference type="ARBA" id="ARBA00022723"/>
    </source>
</evidence>
<evidence type="ECO:0000256" key="7">
    <source>
        <dbReference type="ARBA" id="ARBA00022989"/>
    </source>
</evidence>
<evidence type="ECO:0000313" key="15">
    <source>
        <dbReference type="EMBL" id="RVW70730.1"/>
    </source>
</evidence>
<dbReference type="EMBL" id="QGNW01000456">
    <property type="protein sequence ID" value="RVW70730.1"/>
    <property type="molecule type" value="Genomic_DNA"/>
</dbReference>
<dbReference type="InterPro" id="IPR001128">
    <property type="entry name" value="Cyt_P450"/>
</dbReference>
<protein>
    <submittedName>
        <fullName evidence="15">Cytochrome P450 87A3</fullName>
    </submittedName>
</protein>
<dbReference type="GO" id="GO:0016705">
    <property type="term" value="F:oxidoreductase activity, acting on paired donors, with incorporation or reduction of molecular oxygen"/>
    <property type="evidence" value="ECO:0007669"/>
    <property type="project" value="InterPro"/>
</dbReference>
<evidence type="ECO:0000256" key="8">
    <source>
        <dbReference type="ARBA" id="ARBA00023002"/>
    </source>
</evidence>
<dbReference type="AlphaFoldDB" id="A0A438GEW7"/>
<evidence type="ECO:0000256" key="10">
    <source>
        <dbReference type="ARBA" id="ARBA00023033"/>
    </source>
</evidence>
<keyword evidence="7 14" id="KW-1133">Transmembrane helix</keyword>
<keyword evidence="4 12" id="KW-0349">Heme</keyword>